<comment type="similarity">
    <text evidence="7">Belongs to the major facilitator superfamily. Sugar transporter (TC 2.A.1.1) family. Trehalose transporter subfamily.</text>
</comment>
<reference evidence="10 11" key="1">
    <citation type="submission" date="2015-09" db="EMBL/GenBank/DDBJ databases">
        <title>Draft genome of the scarab beetle Oryctes borbonicus.</title>
        <authorList>
            <person name="Meyer J.M."/>
            <person name="Markov G.V."/>
            <person name="Baskaran P."/>
            <person name="Herrmann M."/>
            <person name="Sommer R.J."/>
            <person name="Roedelsperger C."/>
        </authorList>
    </citation>
    <scope>NUCLEOTIDE SEQUENCE [LARGE SCALE GENOMIC DNA]</scope>
    <source>
        <strain evidence="10">OB123</strain>
        <tissue evidence="10">Whole animal</tissue>
    </source>
</reference>
<name>A0A0T6ATG8_9SCAR</name>
<dbReference type="Proteomes" id="UP000051574">
    <property type="component" value="Unassembled WGS sequence"/>
</dbReference>
<dbReference type="AlphaFoldDB" id="A0A0T6ATG8"/>
<evidence type="ECO:0000256" key="5">
    <source>
        <dbReference type="ARBA" id="ARBA00023136"/>
    </source>
</evidence>
<evidence type="ECO:0000256" key="7">
    <source>
        <dbReference type="ARBA" id="ARBA00024348"/>
    </source>
</evidence>
<comment type="subcellular location">
    <subcellularLocation>
        <location evidence="1">Cell membrane</location>
        <topology evidence="1">Multi-pass membrane protein</topology>
    </subcellularLocation>
</comment>
<dbReference type="InterPro" id="IPR005829">
    <property type="entry name" value="Sugar_transporter_CS"/>
</dbReference>
<feature type="transmembrane region" description="Helical" evidence="8">
    <location>
        <begin position="292"/>
        <end position="313"/>
    </location>
</feature>
<sequence length="477" mass="52727">MLLGYGKKIFGNKFPQIVAVITATFGAISDGVQYGWASPVIPILKKEDSPVGPIDNTVITWLEMLYMIGGIAGLPITIYMVDRYGRKKSILIAAAGNFLSWVLTATAYNTPMLYASRFIAGMAGDMAFVAGPMYIAEIADKNIRGLLSGFIYIALLLGIVIVYCVAPFVSIVASSMVGGSFVVLQFLTFIFMPESPYFLLMDKKTEKCKKTLQFLRGTKEIEEEYQEIASAVTRQEQEKGRPIDLILEKGNRKGVIIMTVLNGSQHFSSISVMLMNLHLILNDAEGIISTEMSGIVFSVVMLFAAIFGVAVVDRYGRKKLLAISSFLTGISLALLASYFLVKDQYKIDVTEYNWIPLFSVILYAIAFKCGLGIVPIVMTGELFPTSVKAMGMATADAMYVIFGTLSIFMYQELEQKFGIYCPFYIFAASCILTAMFAIFYIPETNGKTLEEIQFILKGLTPEEIKKQQEQDIATTKL</sequence>
<evidence type="ECO:0000256" key="2">
    <source>
        <dbReference type="ARBA" id="ARBA00022475"/>
    </source>
</evidence>
<feature type="transmembrane region" description="Helical" evidence="8">
    <location>
        <begin position="389"/>
        <end position="411"/>
    </location>
</feature>
<keyword evidence="11" id="KW-1185">Reference proteome</keyword>
<feature type="transmembrane region" description="Helical" evidence="8">
    <location>
        <begin position="417"/>
        <end position="441"/>
    </location>
</feature>
<dbReference type="InterPro" id="IPR020846">
    <property type="entry name" value="MFS_dom"/>
</dbReference>
<feature type="transmembrane region" description="Helical" evidence="8">
    <location>
        <begin position="320"/>
        <end position="341"/>
    </location>
</feature>
<dbReference type="EMBL" id="LJIG01022857">
    <property type="protein sequence ID" value="KRT78362.1"/>
    <property type="molecule type" value="Genomic_DNA"/>
</dbReference>
<dbReference type="PROSITE" id="PS00216">
    <property type="entry name" value="SUGAR_TRANSPORT_1"/>
    <property type="match status" value="2"/>
</dbReference>
<keyword evidence="6" id="KW-0325">Glycoprotein</keyword>
<dbReference type="GO" id="GO:0022857">
    <property type="term" value="F:transmembrane transporter activity"/>
    <property type="evidence" value="ECO:0007669"/>
    <property type="project" value="InterPro"/>
</dbReference>
<keyword evidence="5 8" id="KW-0472">Membrane</keyword>
<keyword evidence="2" id="KW-1003">Cell membrane</keyword>
<dbReference type="GO" id="GO:0005886">
    <property type="term" value="C:plasma membrane"/>
    <property type="evidence" value="ECO:0007669"/>
    <property type="project" value="UniProtKB-SubCell"/>
</dbReference>
<dbReference type="PROSITE" id="PS50850">
    <property type="entry name" value="MFS"/>
    <property type="match status" value="1"/>
</dbReference>
<evidence type="ECO:0000313" key="10">
    <source>
        <dbReference type="EMBL" id="KRT78362.1"/>
    </source>
</evidence>
<evidence type="ECO:0000259" key="9">
    <source>
        <dbReference type="PROSITE" id="PS50850"/>
    </source>
</evidence>
<feature type="transmembrane region" description="Helical" evidence="8">
    <location>
        <begin position="353"/>
        <end position="377"/>
    </location>
</feature>
<dbReference type="PANTHER" id="PTHR48021:SF46">
    <property type="entry name" value="MAJOR FACILITATOR SUPERFAMILY (MFS) PROFILE DOMAIN-CONTAINING PROTEIN"/>
    <property type="match status" value="1"/>
</dbReference>
<accession>A0A0T6ATG8</accession>
<evidence type="ECO:0000256" key="4">
    <source>
        <dbReference type="ARBA" id="ARBA00022989"/>
    </source>
</evidence>
<evidence type="ECO:0000256" key="8">
    <source>
        <dbReference type="SAM" id="Phobius"/>
    </source>
</evidence>
<dbReference type="Gene3D" id="1.20.1250.20">
    <property type="entry name" value="MFS general substrate transporter like domains"/>
    <property type="match status" value="1"/>
</dbReference>
<feature type="transmembrane region" description="Helical" evidence="8">
    <location>
        <begin position="147"/>
        <end position="173"/>
    </location>
</feature>
<organism evidence="10 11">
    <name type="scientific">Oryctes borbonicus</name>
    <dbReference type="NCBI Taxonomy" id="1629725"/>
    <lineage>
        <taxon>Eukaryota</taxon>
        <taxon>Metazoa</taxon>
        <taxon>Ecdysozoa</taxon>
        <taxon>Arthropoda</taxon>
        <taxon>Hexapoda</taxon>
        <taxon>Insecta</taxon>
        <taxon>Pterygota</taxon>
        <taxon>Neoptera</taxon>
        <taxon>Endopterygota</taxon>
        <taxon>Coleoptera</taxon>
        <taxon>Polyphaga</taxon>
        <taxon>Scarabaeiformia</taxon>
        <taxon>Scarabaeidae</taxon>
        <taxon>Dynastinae</taxon>
        <taxon>Oryctes</taxon>
    </lineage>
</organism>
<evidence type="ECO:0000256" key="1">
    <source>
        <dbReference type="ARBA" id="ARBA00004651"/>
    </source>
</evidence>
<feature type="domain" description="Major facilitator superfamily (MFS) profile" evidence="9">
    <location>
        <begin position="19"/>
        <end position="445"/>
    </location>
</feature>
<keyword evidence="4 8" id="KW-1133">Transmembrane helix</keyword>
<dbReference type="FunFam" id="1.20.1250.20:FF:000055">
    <property type="entry name" value="Facilitated trehalose transporter Tret1-2 homolog"/>
    <property type="match status" value="1"/>
</dbReference>
<dbReference type="SUPFAM" id="SSF103473">
    <property type="entry name" value="MFS general substrate transporter"/>
    <property type="match status" value="1"/>
</dbReference>
<evidence type="ECO:0000256" key="3">
    <source>
        <dbReference type="ARBA" id="ARBA00022692"/>
    </source>
</evidence>
<evidence type="ECO:0000256" key="6">
    <source>
        <dbReference type="ARBA" id="ARBA00023180"/>
    </source>
</evidence>
<keyword evidence="3 8" id="KW-0812">Transmembrane</keyword>
<feature type="transmembrane region" description="Helical" evidence="8">
    <location>
        <begin position="90"/>
        <end position="108"/>
    </location>
</feature>
<protein>
    <submittedName>
        <fullName evidence="10">Membrane transporter</fullName>
    </submittedName>
</protein>
<dbReference type="InterPro" id="IPR003663">
    <property type="entry name" value="Sugar/inositol_transpt"/>
</dbReference>
<gene>
    <name evidence="10" type="ORF">AMK59_7132</name>
</gene>
<dbReference type="PRINTS" id="PR00171">
    <property type="entry name" value="SUGRTRNSPORT"/>
</dbReference>
<comment type="caution">
    <text evidence="10">The sequence shown here is derived from an EMBL/GenBank/DDBJ whole genome shotgun (WGS) entry which is preliminary data.</text>
</comment>
<dbReference type="InterPro" id="IPR005828">
    <property type="entry name" value="MFS_sugar_transport-like"/>
</dbReference>
<evidence type="ECO:0000313" key="11">
    <source>
        <dbReference type="Proteomes" id="UP000051574"/>
    </source>
</evidence>
<dbReference type="Pfam" id="PF00083">
    <property type="entry name" value="Sugar_tr"/>
    <property type="match status" value="1"/>
</dbReference>
<feature type="transmembrane region" description="Helical" evidence="8">
    <location>
        <begin position="179"/>
        <end position="200"/>
    </location>
</feature>
<dbReference type="InterPro" id="IPR036259">
    <property type="entry name" value="MFS_trans_sf"/>
</dbReference>
<dbReference type="PANTHER" id="PTHR48021">
    <property type="match status" value="1"/>
</dbReference>
<dbReference type="OrthoDB" id="6133115at2759"/>
<dbReference type="InterPro" id="IPR050549">
    <property type="entry name" value="MFS_Trehalose_Transporter"/>
</dbReference>
<feature type="transmembrane region" description="Helical" evidence="8">
    <location>
        <begin position="114"/>
        <end position="135"/>
    </location>
</feature>
<proteinExistence type="inferred from homology"/>
<feature type="transmembrane region" description="Helical" evidence="8">
    <location>
        <begin position="61"/>
        <end position="81"/>
    </location>
</feature>